<keyword evidence="2" id="KW-0472">Membrane</keyword>
<accession>A0A1Y4MG24</accession>
<evidence type="ECO:0000313" key="5">
    <source>
        <dbReference type="Proteomes" id="UP000196386"/>
    </source>
</evidence>
<name>A0A1Y4MG24_9FIRM</name>
<comment type="caution">
    <text evidence="4">The sequence shown here is derived from an EMBL/GenBank/DDBJ whole genome shotgun (WGS) entry which is preliminary data.</text>
</comment>
<feature type="transmembrane region" description="Helical" evidence="2">
    <location>
        <begin position="240"/>
        <end position="258"/>
    </location>
</feature>
<feature type="compositionally biased region" description="Low complexity" evidence="1">
    <location>
        <begin position="189"/>
        <end position="199"/>
    </location>
</feature>
<evidence type="ECO:0000256" key="1">
    <source>
        <dbReference type="SAM" id="MobiDB-lite"/>
    </source>
</evidence>
<keyword evidence="3" id="KW-0732">Signal</keyword>
<protein>
    <submittedName>
        <fullName evidence="4">Uncharacterized protein</fullName>
    </submittedName>
</protein>
<sequence length="273" mass="29825">MSSTIKRKIGGVLCAALCMLCLAVPALAAPSYVPLSDYPHIEGALTKISDGVYEFEVSLADEDIETQQAWKRVMGEWMPDDGYILFTSFSPNASNAGFSILAGPVSSVTSSGGSTPTLRVASGYLFTFDMQGNLTDYRKITSNYSAFSSNIYFNNYAFPENSYRYYQCFEDVRELRITDDLGGEPEPPASSSAPEVPDVPYEPGKPPTGGGTSDNLPYDPSIWESFMWYMRDTIGDLGKVLILIAFLLSVVPLIISAIRHWAGSRDDHGGNLL</sequence>
<dbReference type="Proteomes" id="UP000196386">
    <property type="component" value="Unassembled WGS sequence"/>
</dbReference>
<gene>
    <name evidence="4" type="ORF">B5F11_16640</name>
</gene>
<feature type="chain" id="PRO_5013345679" evidence="3">
    <location>
        <begin position="29"/>
        <end position="273"/>
    </location>
</feature>
<feature type="signal peptide" evidence="3">
    <location>
        <begin position="1"/>
        <end position="28"/>
    </location>
</feature>
<keyword evidence="2" id="KW-1133">Transmembrane helix</keyword>
<keyword evidence="2" id="KW-0812">Transmembrane</keyword>
<reference evidence="5" key="1">
    <citation type="submission" date="2017-04" db="EMBL/GenBank/DDBJ databases">
        <title>Function of individual gut microbiota members based on whole genome sequencing of pure cultures obtained from chicken caecum.</title>
        <authorList>
            <person name="Medvecky M."/>
            <person name="Cejkova D."/>
            <person name="Polansky O."/>
            <person name="Karasova D."/>
            <person name="Kubasova T."/>
            <person name="Cizek A."/>
            <person name="Rychlik I."/>
        </authorList>
    </citation>
    <scope>NUCLEOTIDE SEQUENCE [LARGE SCALE GENOMIC DNA]</scope>
    <source>
        <strain evidence="5">An175</strain>
    </source>
</reference>
<organism evidence="4 5">
    <name type="scientific">Anaerotruncus colihominis</name>
    <dbReference type="NCBI Taxonomy" id="169435"/>
    <lineage>
        <taxon>Bacteria</taxon>
        <taxon>Bacillati</taxon>
        <taxon>Bacillota</taxon>
        <taxon>Clostridia</taxon>
        <taxon>Eubacteriales</taxon>
        <taxon>Oscillospiraceae</taxon>
        <taxon>Anaerotruncus</taxon>
    </lineage>
</organism>
<evidence type="ECO:0000256" key="3">
    <source>
        <dbReference type="SAM" id="SignalP"/>
    </source>
</evidence>
<feature type="region of interest" description="Disordered" evidence="1">
    <location>
        <begin position="179"/>
        <end position="216"/>
    </location>
</feature>
<dbReference type="EMBL" id="NFKP01000027">
    <property type="protein sequence ID" value="OUP67718.1"/>
    <property type="molecule type" value="Genomic_DNA"/>
</dbReference>
<dbReference type="AlphaFoldDB" id="A0A1Y4MG24"/>
<proteinExistence type="predicted"/>
<evidence type="ECO:0000313" key="4">
    <source>
        <dbReference type="EMBL" id="OUP67718.1"/>
    </source>
</evidence>
<dbReference type="RefSeq" id="WP_087302795.1">
    <property type="nucleotide sequence ID" value="NZ_NFKP01000027.1"/>
</dbReference>
<evidence type="ECO:0000256" key="2">
    <source>
        <dbReference type="SAM" id="Phobius"/>
    </source>
</evidence>